<keyword evidence="1" id="KW-0812">Transmembrane</keyword>
<evidence type="ECO:0000313" key="3">
    <source>
        <dbReference type="Proteomes" id="UP000002316"/>
    </source>
</evidence>
<organism evidence="2 3">
    <name type="scientific">Trypanosoma brucei gambiense (strain MHOM/CI/86/DAL972)</name>
    <dbReference type="NCBI Taxonomy" id="679716"/>
    <lineage>
        <taxon>Eukaryota</taxon>
        <taxon>Discoba</taxon>
        <taxon>Euglenozoa</taxon>
        <taxon>Kinetoplastea</taxon>
        <taxon>Metakinetoplastina</taxon>
        <taxon>Trypanosomatida</taxon>
        <taxon>Trypanosomatidae</taxon>
        <taxon>Trypanosoma</taxon>
    </lineage>
</organism>
<dbReference type="VEuPathDB" id="TriTrypDB:Tbg972.4.1530"/>
<reference evidence="3" key="1">
    <citation type="journal article" date="2010" name="PLoS Negl. Trop. Dis.">
        <title>The genome sequence of Trypanosoma brucei gambiense, causative agent of chronic human african trypanosomiasis.</title>
        <authorList>
            <person name="Jackson A.P."/>
            <person name="Sanders M."/>
            <person name="Berry A."/>
            <person name="McQuillan J."/>
            <person name="Aslett M.A."/>
            <person name="Quail M.A."/>
            <person name="Chukualim B."/>
            <person name="Capewell P."/>
            <person name="MacLeod A."/>
            <person name="Melville S.E."/>
            <person name="Gibson W."/>
            <person name="Barry J.D."/>
            <person name="Berriman M."/>
            <person name="Hertz-Fowler C."/>
        </authorList>
    </citation>
    <scope>NUCLEOTIDE SEQUENCE [LARGE SCALE GENOMIC DNA]</scope>
    <source>
        <strain evidence="3">MHOM/CI/86/DAL972</strain>
    </source>
</reference>
<feature type="transmembrane region" description="Helical" evidence="1">
    <location>
        <begin position="74"/>
        <end position="94"/>
    </location>
</feature>
<feature type="transmembrane region" description="Helical" evidence="1">
    <location>
        <begin position="36"/>
        <end position="53"/>
    </location>
</feature>
<accession>C9ZM23</accession>
<evidence type="ECO:0000256" key="1">
    <source>
        <dbReference type="SAM" id="Phobius"/>
    </source>
</evidence>
<feature type="transmembrane region" description="Helical" evidence="1">
    <location>
        <begin position="7"/>
        <end position="24"/>
    </location>
</feature>
<name>C9ZM23_TRYB9</name>
<evidence type="ECO:0000313" key="2">
    <source>
        <dbReference type="EMBL" id="CBH10448.1"/>
    </source>
</evidence>
<protein>
    <submittedName>
        <fullName evidence="2">T. brucei spp.-specific protein</fullName>
    </submittedName>
</protein>
<feature type="transmembrane region" description="Helical" evidence="1">
    <location>
        <begin position="131"/>
        <end position="152"/>
    </location>
</feature>
<proteinExistence type="predicted"/>
<gene>
    <name evidence="2" type="ORF">TbgDal_IV1530</name>
</gene>
<dbReference type="GeneID" id="23859560"/>
<dbReference type="AlphaFoldDB" id="C9ZM23"/>
<dbReference type="EMBL" id="FN554967">
    <property type="protein sequence ID" value="CBH10448.1"/>
    <property type="molecule type" value="Genomic_DNA"/>
</dbReference>
<dbReference type="KEGG" id="tbg:TbgDal_IV1530"/>
<keyword evidence="1" id="KW-1133">Transmembrane helix</keyword>
<feature type="transmembrane region" description="Helical" evidence="1">
    <location>
        <begin position="100"/>
        <end position="119"/>
    </location>
</feature>
<sequence>MCACAPIYIYIYMYICMFFFSFRLGDYLPCCSRRFFFVFNFPDSGFFLFVLRNRSSAPNGRFTYNVVRKYRTDLLKSFLIFLFLLRIVFCQHVTLFPPPFILPCLWCIKICVLRLFFLLSNFVAWVTAPSYGLTLLLLLVLVPFILTVRTPFFF</sequence>
<dbReference type="RefSeq" id="XP_011772738.1">
    <property type="nucleotide sequence ID" value="XM_011774436.1"/>
</dbReference>
<dbReference type="Proteomes" id="UP000002316">
    <property type="component" value="Chromosome 4"/>
</dbReference>
<keyword evidence="1" id="KW-0472">Membrane</keyword>